<sequence length="198" mass="20742">MHAGHTPNHSLSLFSKVNPTDTGSIVGEGATPTVETVINLDAAVVTEEEKSDILPVPVQSNRRDSKVSFASFTEELDPNAPDVMMEPSGDDKPLKGPLMLRNMPAKDELFFEKLHEALEPISQGQNALPAVMQSQELGSVAGPSGRPKHAGPVGGDGSIDAQPDADGSDGEDSGKTIEVDVPLKLKSTSNFGAPFGAM</sequence>
<dbReference type="EMBL" id="JAADJG010000096">
    <property type="protein sequence ID" value="KAF4455335.1"/>
    <property type="molecule type" value="Genomic_DNA"/>
</dbReference>
<dbReference type="AlphaFoldDB" id="A0A8H4KQ14"/>
<keyword evidence="3" id="KW-1185">Reference proteome</keyword>
<dbReference type="OrthoDB" id="5427699at2759"/>
<reference evidence="2" key="1">
    <citation type="submission" date="2020-01" db="EMBL/GenBank/DDBJ databases">
        <title>Identification and distribution of gene clusters putatively required for synthesis of sphingolipid metabolism inhibitors in phylogenetically diverse species of the filamentous fungus Fusarium.</title>
        <authorList>
            <person name="Kim H.-S."/>
            <person name="Busman M."/>
            <person name="Brown D.W."/>
            <person name="Divon H."/>
            <person name="Uhlig S."/>
            <person name="Proctor R.H."/>
        </authorList>
    </citation>
    <scope>NUCLEOTIDE SEQUENCE</scope>
    <source>
        <strain evidence="2">NRRL 53441</strain>
    </source>
</reference>
<comment type="caution">
    <text evidence="2">The sequence shown here is derived from an EMBL/GenBank/DDBJ whole genome shotgun (WGS) entry which is preliminary data.</text>
</comment>
<name>A0A8H4KQ14_9HYPO</name>
<accession>A0A8H4KQ14</accession>
<organism evidence="2 3">
    <name type="scientific">Fusarium austroafricanum</name>
    <dbReference type="NCBI Taxonomy" id="2364996"/>
    <lineage>
        <taxon>Eukaryota</taxon>
        <taxon>Fungi</taxon>
        <taxon>Dikarya</taxon>
        <taxon>Ascomycota</taxon>
        <taxon>Pezizomycotina</taxon>
        <taxon>Sordariomycetes</taxon>
        <taxon>Hypocreomycetidae</taxon>
        <taxon>Hypocreales</taxon>
        <taxon>Nectriaceae</taxon>
        <taxon>Fusarium</taxon>
        <taxon>Fusarium concolor species complex</taxon>
    </lineage>
</organism>
<dbReference type="Proteomes" id="UP000605986">
    <property type="component" value="Unassembled WGS sequence"/>
</dbReference>
<gene>
    <name evidence="2" type="ORF">F53441_2350</name>
</gene>
<feature type="compositionally biased region" description="Basic and acidic residues" evidence="1">
    <location>
        <begin position="172"/>
        <end position="183"/>
    </location>
</feature>
<evidence type="ECO:0000256" key="1">
    <source>
        <dbReference type="SAM" id="MobiDB-lite"/>
    </source>
</evidence>
<evidence type="ECO:0000313" key="2">
    <source>
        <dbReference type="EMBL" id="KAF4455335.1"/>
    </source>
</evidence>
<evidence type="ECO:0000313" key="3">
    <source>
        <dbReference type="Proteomes" id="UP000605986"/>
    </source>
</evidence>
<proteinExistence type="predicted"/>
<feature type="region of interest" description="Disordered" evidence="1">
    <location>
        <begin position="135"/>
        <end position="198"/>
    </location>
</feature>
<protein>
    <submittedName>
        <fullName evidence="2">Uncharacterized protein</fullName>
    </submittedName>
</protein>